<evidence type="ECO:0000313" key="3">
    <source>
        <dbReference type="Proteomes" id="UP000829354"/>
    </source>
</evidence>
<evidence type="ECO:0000256" key="1">
    <source>
        <dbReference type="SAM" id="MobiDB-lite"/>
    </source>
</evidence>
<dbReference type="Proteomes" id="UP000829354">
    <property type="component" value="Chromosome II"/>
</dbReference>
<keyword evidence="3" id="KW-1185">Reference proteome</keyword>
<protein>
    <submittedName>
        <fullName evidence="2">Uncharacterized protein</fullName>
    </submittedName>
</protein>
<reference evidence="2 3" key="1">
    <citation type="submission" date="2022-04" db="EMBL/GenBank/DDBJ databases">
        <title>Chromosome-level reference genomes for two strains of Caenorhabditis briggsae: an improved platform for comparative genomics.</title>
        <authorList>
            <person name="Stevens L."/>
            <person name="Andersen E."/>
        </authorList>
    </citation>
    <scope>NUCLEOTIDE SEQUENCE [LARGE SCALE GENOMIC DNA]</scope>
    <source>
        <strain evidence="2">VX34</strain>
        <tissue evidence="2">Whole-organism</tissue>
    </source>
</reference>
<dbReference type="EMBL" id="CP092621">
    <property type="protein sequence ID" value="UMM16468.1"/>
    <property type="molecule type" value="Genomic_DNA"/>
</dbReference>
<proteinExistence type="predicted"/>
<organism evidence="2 3">
    <name type="scientific">Caenorhabditis briggsae</name>
    <dbReference type="NCBI Taxonomy" id="6238"/>
    <lineage>
        <taxon>Eukaryota</taxon>
        <taxon>Metazoa</taxon>
        <taxon>Ecdysozoa</taxon>
        <taxon>Nematoda</taxon>
        <taxon>Chromadorea</taxon>
        <taxon>Rhabditida</taxon>
        <taxon>Rhabditina</taxon>
        <taxon>Rhabditomorpha</taxon>
        <taxon>Rhabditoidea</taxon>
        <taxon>Rhabditidae</taxon>
        <taxon>Peloderinae</taxon>
        <taxon>Caenorhabditis</taxon>
    </lineage>
</organism>
<evidence type="ECO:0000313" key="2">
    <source>
        <dbReference type="EMBL" id="UMM16468.1"/>
    </source>
</evidence>
<feature type="region of interest" description="Disordered" evidence="1">
    <location>
        <begin position="35"/>
        <end position="70"/>
    </location>
</feature>
<accession>A0AAE9E967</accession>
<name>A0AAE9E967_CAEBR</name>
<sequence length="70" mass="7519">MEIAMMIVSFSDPGRTLQTTTSMDISPATETVSAMPVHTSTRHSSQNSSSTCTPPVPMENTACRPEPFTT</sequence>
<gene>
    <name evidence="2" type="ORF">L5515_013466</name>
</gene>
<dbReference type="AlphaFoldDB" id="A0AAE9E967"/>
<feature type="compositionally biased region" description="Low complexity" evidence="1">
    <location>
        <begin position="42"/>
        <end position="53"/>
    </location>
</feature>